<dbReference type="HAMAP" id="MF_00772">
    <property type="entry name" value="OGT"/>
    <property type="match status" value="1"/>
</dbReference>
<dbReference type="PANTHER" id="PTHR10815:SF5">
    <property type="entry name" value="METHYLATED-DNA--PROTEIN-CYSTEINE METHYLTRANSFERASE"/>
    <property type="match status" value="1"/>
</dbReference>
<dbReference type="Pfam" id="PF02870">
    <property type="entry name" value="Methyltransf_1N"/>
    <property type="match status" value="1"/>
</dbReference>
<accession>A0A6M1SL45</accession>
<evidence type="ECO:0000256" key="8">
    <source>
        <dbReference type="ARBA" id="ARBA00049348"/>
    </source>
</evidence>
<dbReference type="InterPro" id="IPR008332">
    <property type="entry name" value="MethylG_MeTrfase_N"/>
</dbReference>
<dbReference type="InterPro" id="IPR036388">
    <property type="entry name" value="WH-like_DNA-bd_sf"/>
</dbReference>
<evidence type="ECO:0000256" key="7">
    <source>
        <dbReference type="ARBA" id="ARBA00023204"/>
    </source>
</evidence>
<dbReference type="GO" id="GO:0005737">
    <property type="term" value="C:cytoplasm"/>
    <property type="evidence" value="ECO:0007669"/>
    <property type="project" value="UniProtKB-SubCell"/>
</dbReference>
<comment type="similarity">
    <text evidence="2 9">Belongs to the MGMT family.</text>
</comment>
<dbReference type="GO" id="GO:0006307">
    <property type="term" value="P:DNA alkylation repair"/>
    <property type="evidence" value="ECO:0007669"/>
    <property type="project" value="UniProtKB-UniRule"/>
</dbReference>
<evidence type="ECO:0000256" key="4">
    <source>
        <dbReference type="ARBA" id="ARBA00022603"/>
    </source>
</evidence>
<proteinExistence type="inferred from homology"/>
<comment type="catalytic activity">
    <reaction evidence="8 9">
        <text>a 6-O-methyl-2'-deoxyguanosine in DNA + L-cysteinyl-[protein] = S-methyl-L-cysteinyl-[protein] + a 2'-deoxyguanosine in DNA</text>
        <dbReference type="Rhea" id="RHEA:24000"/>
        <dbReference type="Rhea" id="RHEA-COMP:10131"/>
        <dbReference type="Rhea" id="RHEA-COMP:10132"/>
        <dbReference type="Rhea" id="RHEA-COMP:11367"/>
        <dbReference type="Rhea" id="RHEA-COMP:11368"/>
        <dbReference type="ChEBI" id="CHEBI:29950"/>
        <dbReference type="ChEBI" id="CHEBI:82612"/>
        <dbReference type="ChEBI" id="CHEBI:85445"/>
        <dbReference type="ChEBI" id="CHEBI:85448"/>
        <dbReference type="EC" id="2.1.1.63"/>
    </reaction>
</comment>
<name>A0A6M1SL45_9BACT</name>
<evidence type="ECO:0000256" key="9">
    <source>
        <dbReference type="HAMAP-Rule" id="MF_00772"/>
    </source>
</evidence>
<dbReference type="EC" id="2.1.1.63" evidence="9"/>
<dbReference type="Gene3D" id="3.30.160.70">
    <property type="entry name" value="Methylated DNA-protein cysteine methyltransferase domain"/>
    <property type="match status" value="1"/>
</dbReference>
<evidence type="ECO:0000256" key="6">
    <source>
        <dbReference type="ARBA" id="ARBA00022763"/>
    </source>
</evidence>
<evidence type="ECO:0000313" key="13">
    <source>
        <dbReference type="Proteomes" id="UP000473278"/>
    </source>
</evidence>
<feature type="domain" description="Methylguanine DNA methyltransferase ribonuclease-like" evidence="11">
    <location>
        <begin position="5"/>
        <end position="68"/>
    </location>
</feature>
<keyword evidence="3 9" id="KW-0963">Cytoplasm</keyword>
<keyword evidence="5 9" id="KW-0808">Transferase</keyword>
<keyword evidence="13" id="KW-1185">Reference proteome</keyword>
<dbReference type="RefSeq" id="WP_165140052.1">
    <property type="nucleotide sequence ID" value="NZ_JAALLT010000002.1"/>
</dbReference>
<dbReference type="InterPro" id="IPR023546">
    <property type="entry name" value="MGMT"/>
</dbReference>
<dbReference type="PROSITE" id="PS00374">
    <property type="entry name" value="MGMT"/>
    <property type="match status" value="1"/>
</dbReference>
<dbReference type="CDD" id="cd06445">
    <property type="entry name" value="ATase"/>
    <property type="match status" value="1"/>
</dbReference>
<evidence type="ECO:0000313" key="12">
    <source>
        <dbReference type="EMBL" id="NGP76041.1"/>
    </source>
</evidence>
<comment type="miscellaneous">
    <text evidence="9">This enzyme catalyzes only one turnover and therefore is not strictly catalytic. According to one definition, an enzyme is a biocatalyst that acts repeatedly and over many reaction cycles.</text>
</comment>
<dbReference type="InterPro" id="IPR036217">
    <property type="entry name" value="MethylDNA_cys_MeTrfase_DNAb"/>
</dbReference>
<evidence type="ECO:0000256" key="1">
    <source>
        <dbReference type="ARBA" id="ARBA00001286"/>
    </source>
</evidence>
<dbReference type="InterPro" id="IPR001497">
    <property type="entry name" value="MethylDNA_cys_MeTrfase_AS"/>
</dbReference>
<protein>
    <recommendedName>
        <fullName evidence="9">Methylated-DNA--protein-cysteine methyltransferase</fullName>
        <ecNumber evidence="9">2.1.1.63</ecNumber>
    </recommendedName>
    <alternativeName>
        <fullName evidence="9">6-O-methylguanine-DNA methyltransferase</fullName>
        <shortName evidence="9">MGMT</shortName>
    </alternativeName>
    <alternativeName>
        <fullName evidence="9">O-6-methylguanine-DNA-alkyltransferase</fullName>
    </alternativeName>
</protein>
<dbReference type="FunFam" id="1.10.10.10:FF:000214">
    <property type="entry name" value="Methylated-DNA--protein-cysteine methyltransferase"/>
    <property type="match status" value="1"/>
</dbReference>
<evidence type="ECO:0000259" key="10">
    <source>
        <dbReference type="Pfam" id="PF01035"/>
    </source>
</evidence>
<sequence length="155" mass="17463">MDKYFLDTPIGYLHLIATEDALVELSYVKHKTRQHPAKPSSGIIDKTVQQLSEYFNGERKEFSLPLAPEGTDFQMEVWKQLQEIPYGSTTTYSKLSQKMENPKAIRAIGRANGQNPIPIIIPCHRVIGANDKLVGYAGGIETKRWLLQHEGALLL</sequence>
<organism evidence="12 13">
    <name type="scientific">Halalkalibaculum roseum</name>
    <dbReference type="NCBI Taxonomy" id="2709311"/>
    <lineage>
        <taxon>Bacteria</taxon>
        <taxon>Pseudomonadati</taxon>
        <taxon>Balneolota</taxon>
        <taxon>Balneolia</taxon>
        <taxon>Balneolales</taxon>
        <taxon>Balneolaceae</taxon>
        <taxon>Halalkalibaculum</taxon>
    </lineage>
</organism>
<comment type="caution">
    <text evidence="12">The sequence shown here is derived from an EMBL/GenBank/DDBJ whole genome shotgun (WGS) entry which is preliminary data.</text>
</comment>
<gene>
    <name evidence="12" type="ORF">G3570_05330</name>
</gene>
<reference evidence="12 13" key="1">
    <citation type="submission" date="2020-02" db="EMBL/GenBank/DDBJ databases">
        <title>Balneolaceae bacterium YR4-1, complete genome.</title>
        <authorList>
            <person name="Li Y."/>
            <person name="Wu S."/>
        </authorList>
    </citation>
    <scope>NUCLEOTIDE SEQUENCE [LARGE SCALE GENOMIC DNA]</scope>
    <source>
        <strain evidence="12 13">YR4-1</strain>
    </source>
</reference>
<keyword evidence="4 9" id="KW-0489">Methyltransferase</keyword>
<evidence type="ECO:0000256" key="5">
    <source>
        <dbReference type="ARBA" id="ARBA00022679"/>
    </source>
</evidence>
<keyword evidence="6 9" id="KW-0227">DNA damage</keyword>
<dbReference type="PANTHER" id="PTHR10815">
    <property type="entry name" value="METHYLATED-DNA--PROTEIN-CYSTEINE METHYLTRANSFERASE"/>
    <property type="match status" value="1"/>
</dbReference>
<evidence type="ECO:0000256" key="3">
    <source>
        <dbReference type="ARBA" id="ARBA00022490"/>
    </source>
</evidence>
<dbReference type="Proteomes" id="UP000473278">
    <property type="component" value="Unassembled WGS sequence"/>
</dbReference>
<evidence type="ECO:0000259" key="11">
    <source>
        <dbReference type="Pfam" id="PF02870"/>
    </source>
</evidence>
<dbReference type="Pfam" id="PF01035">
    <property type="entry name" value="DNA_binding_1"/>
    <property type="match status" value="1"/>
</dbReference>
<comment type="subcellular location">
    <subcellularLocation>
        <location evidence="9">Cytoplasm</location>
    </subcellularLocation>
</comment>
<dbReference type="InterPro" id="IPR036631">
    <property type="entry name" value="MGMT_N_sf"/>
</dbReference>
<dbReference type="SUPFAM" id="SSF46767">
    <property type="entry name" value="Methylated DNA-protein cysteine methyltransferase, C-terminal domain"/>
    <property type="match status" value="1"/>
</dbReference>
<feature type="domain" description="Methylated-DNA-[protein]-cysteine S-methyltransferase DNA binding" evidence="10">
    <location>
        <begin position="72"/>
        <end position="152"/>
    </location>
</feature>
<dbReference type="NCBIfam" id="TIGR00589">
    <property type="entry name" value="ogt"/>
    <property type="match status" value="1"/>
</dbReference>
<dbReference type="GO" id="GO:0003908">
    <property type="term" value="F:methylated-DNA-[protein]-cysteine S-methyltransferase activity"/>
    <property type="evidence" value="ECO:0007669"/>
    <property type="project" value="UniProtKB-UniRule"/>
</dbReference>
<dbReference type="AlphaFoldDB" id="A0A6M1SL45"/>
<dbReference type="Gene3D" id="1.10.10.10">
    <property type="entry name" value="Winged helix-like DNA-binding domain superfamily/Winged helix DNA-binding domain"/>
    <property type="match status" value="1"/>
</dbReference>
<comment type="function">
    <text evidence="9">Involved in the cellular defense against the biological effects of O6-methylguanine (O6-MeG) and O4-methylthymine (O4-MeT) in DNA. Repairs the methylated nucleobase in DNA by stoichiometrically transferring the methyl group to a cysteine residue in the enzyme. This is a suicide reaction: the enzyme is irreversibly inactivated.</text>
</comment>
<dbReference type="GO" id="GO:0032259">
    <property type="term" value="P:methylation"/>
    <property type="evidence" value="ECO:0007669"/>
    <property type="project" value="UniProtKB-KW"/>
</dbReference>
<dbReference type="SUPFAM" id="SSF53155">
    <property type="entry name" value="Methylated DNA-protein cysteine methyltransferase domain"/>
    <property type="match status" value="1"/>
</dbReference>
<dbReference type="InterPro" id="IPR014048">
    <property type="entry name" value="MethylDNA_cys_MeTrfase_DNA-bd"/>
</dbReference>
<feature type="active site" description="Nucleophile; methyl group acceptor" evidence="9">
    <location>
        <position position="123"/>
    </location>
</feature>
<comment type="catalytic activity">
    <reaction evidence="1 9">
        <text>a 4-O-methyl-thymidine in DNA + L-cysteinyl-[protein] = a thymidine in DNA + S-methyl-L-cysteinyl-[protein]</text>
        <dbReference type="Rhea" id="RHEA:53428"/>
        <dbReference type="Rhea" id="RHEA-COMP:10131"/>
        <dbReference type="Rhea" id="RHEA-COMP:10132"/>
        <dbReference type="Rhea" id="RHEA-COMP:13555"/>
        <dbReference type="Rhea" id="RHEA-COMP:13556"/>
        <dbReference type="ChEBI" id="CHEBI:29950"/>
        <dbReference type="ChEBI" id="CHEBI:82612"/>
        <dbReference type="ChEBI" id="CHEBI:137386"/>
        <dbReference type="ChEBI" id="CHEBI:137387"/>
        <dbReference type="EC" id="2.1.1.63"/>
    </reaction>
</comment>
<keyword evidence="7 9" id="KW-0234">DNA repair</keyword>
<evidence type="ECO:0000256" key="2">
    <source>
        <dbReference type="ARBA" id="ARBA00008711"/>
    </source>
</evidence>
<dbReference type="EMBL" id="JAALLT010000002">
    <property type="protein sequence ID" value="NGP76041.1"/>
    <property type="molecule type" value="Genomic_DNA"/>
</dbReference>